<dbReference type="Proteomes" id="UP000010471">
    <property type="component" value="Chromosome"/>
</dbReference>
<dbReference type="Pfam" id="PF07992">
    <property type="entry name" value="Pyr_redox_2"/>
    <property type="match status" value="1"/>
</dbReference>
<evidence type="ECO:0000256" key="2">
    <source>
        <dbReference type="ARBA" id="ARBA00022630"/>
    </source>
</evidence>
<dbReference type="SUPFAM" id="SSF55424">
    <property type="entry name" value="FAD/NAD-linked reductases, dimerisation (C-terminal) domain"/>
    <property type="match status" value="1"/>
</dbReference>
<evidence type="ECO:0000256" key="3">
    <source>
        <dbReference type="ARBA" id="ARBA00022827"/>
    </source>
</evidence>
<dbReference type="PRINTS" id="PR00368">
    <property type="entry name" value="FADPNR"/>
</dbReference>
<feature type="binding site" evidence="4">
    <location>
        <position position="293"/>
    </location>
    <ligand>
        <name>NAD(+)</name>
        <dbReference type="ChEBI" id="CHEBI:57540"/>
    </ligand>
</feature>
<dbReference type="InterPro" id="IPR004099">
    <property type="entry name" value="Pyr_nucl-diS_OxRdtase_dimer"/>
</dbReference>
<protein>
    <submittedName>
        <fullName evidence="7">Pyruvate/2-oxoglutarate dehydrogenase complex, dihydrolipoamide dehydrogenase component</fullName>
    </submittedName>
</protein>
<feature type="binding site" evidence="4">
    <location>
        <begin position="150"/>
        <end position="152"/>
    </location>
    <ligand>
        <name>FAD</name>
        <dbReference type="ChEBI" id="CHEBI:57692"/>
    </ligand>
</feature>
<keyword evidence="8" id="KW-1185">Reference proteome</keyword>
<keyword evidence="7" id="KW-0670">Pyruvate</keyword>
<keyword evidence="2" id="KW-0285">Flavoprotein</keyword>
<feature type="binding site" evidence="4">
    <location>
        <position position="333"/>
    </location>
    <ligand>
        <name>FAD</name>
        <dbReference type="ChEBI" id="CHEBI:57692"/>
    </ligand>
</feature>
<dbReference type="InterPro" id="IPR016156">
    <property type="entry name" value="FAD/NAD-linked_Rdtase_dimer_sf"/>
</dbReference>
<dbReference type="Pfam" id="PF02852">
    <property type="entry name" value="Pyr_redox_dim"/>
    <property type="match status" value="1"/>
</dbReference>
<dbReference type="KEGG" id="mic:Mic7113_4663"/>
<keyword evidence="4" id="KW-0520">NAD</keyword>
<evidence type="ECO:0000313" key="8">
    <source>
        <dbReference type="Proteomes" id="UP000010471"/>
    </source>
</evidence>
<dbReference type="OrthoDB" id="9807946at2"/>
<dbReference type="PIRSF" id="PIRSF000350">
    <property type="entry name" value="Mercury_reductase_MerA"/>
    <property type="match status" value="1"/>
</dbReference>
<comment type="cofactor">
    <cofactor evidence="4">
        <name>FAD</name>
        <dbReference type="ChEBI" id="CHEBI:57692"/>
    </cofactor>
    <text evidence="4">Binds 1 FAD per subunit.</text>
</comment>
<evidence type="ECO:0000313" key="7">
    <source>
        <dbReference type="EMBL" id="AFZ20336.1"/>
    </source>
</evidence>
<dbReference type="EMBL" id="CP003630">
    <property type="protein sequence ID" value="AFZ20336.1"/>
    <property type="molecule type" value="Genomic_DNA"/>
</dbReference>
<dbReference type="GO" id="GO:0003955">
    <property type="term" value="F:NAD(P)H dehydrogenase (quinone) activity"/>
    <property type="evidence" value="ECO:0007669"/>
    <property type="project" value="TreeGrafter"/>
</dbReference>
<feature type="domain" description="Pyridine nucleotide-disulphide oxidoreductase dimerisation" evidence="5">
    <location>
        <begin position="368"/>
        <end position="483"/>
    </location>
</feature>
<dbReference type="HOGENOM" id="CLU_016755_1_0_3"/>
<dbReference type="SUPFAM" id="SSF51905">
    <property type="entry name" value="FAD/NAD(P)-binding domain"/>
    <property type="match status" value="1"/>
</dbReference>
<dbReference type="GO" id="GO:0050660">
    <property type="term" value="F:flavin adenine dinucleotide binding"/>
    <property type="evidence" value="ECO:0007669"/>
    <property type="project" value="TreeGrafter"/>
</dbReference>
<dbReference type="InterPro" id="IPR023753">
    <property type="entry name" value="FAD/NAD-binding_dom"/>
</dbReference>
<name>K9WKJ6_9CYAN</name>
<keyword evidence="3 4" id="KW-0274">FAD</keyword>
<comment type="similarity">
    <text evidence="1">Belongs to the class-I pyridine nucleotide-disulfide oxidoreductase family.</text>
</comment>
<evidence type="ECO:0000256" key="1">
    <source>
        <dbReference type="ARBA" id="ARBA00007532"/>
    </source>
</evidence>
<evidence type="ECO:0000256" key="4">
    <source>
        <dbReference type="PIRSR" id="PIRSR000350-3"/>
    </source>
</evidence>
<dbReference type="eggNOG" id="COG1249">
    <property type="taxonomic scope" value="Bacteria"/>
</dbReference>
<dbReference type="STRING" id="1173027.Mic7113_4663"/>
<evidence type="ECO:0000259" key="6">
    <source>
        <dbReference type="Pfam" id="PF07992"/>
    </source>
</evidence>
<feature type="domain" description="FAD/NAD(P)-binding" evidence="6">
    <location>
        <begin position="5"/>
        <end position="348"/>
    </location>
</feature>
<dbReference type="RefSeq" id="WP_015184471.1">
    <property type="nucleotide sequence ID" value="NC_019738.1"/>
</dbReference>
<dbReference type="PANTHER" id="PTHR43014">
    <property type="entry name" value="MERCURIC REDUCTASE"/>
    <property type="match status" value="1"/>
</dbReference>
<sequence length="515" mass="56664">MTVEYDLIVIGGSPVGAYAAVAAARLNARVALIEPLRLQANSLDDGAIYTQALAQVGHVLQQLRDAPLLGIHCSTTDSTEQQQVPSIQLAEAMQWAHLVVDTCSQQNSPAILGSLGVDVITGKGEFCRRPHLGFVVNNRRLRARAYLIATGSRLEIPNIDELQTISYFTPADIWQEKLQADKLQIESLENNLQPSTRLLQGSWLIIGGTPMGTELAQTLARLNCEVTLITSTSQILPQEDSEASHLVQAQLEAEGIRVLTESPVTQVRRIEDKIWVQAGNQAIETDKILLAMGQQPNVEGLNLEAVGIKYTRQGLKLNEKLQTTNPRIYACGDVAGGYPFTHIAQYEASIALNNALFAPLFKVDYGSIPWAILCAPQLARVGLTEAQARRRYGKDVFVVRQYFKTLDKAQILGQTTGFCKIIGRHSGEILGASIVGSEASELIGAIALAIRQKIKIKASPFGLTSLHTDFPHISPTLSEIFHKTALEWQQQRLRQNSILQNVLEGFFNLRRYWSS</sequence>
<keyword evidence="4" id="KW-0547">Nucleotide-binding</keyword>
<dbReference type="PATRIC" id="fig|1173027.3.peg.5162"/>
<dbReference type="PRINTS" id="PR00411">
    <property type="entry name" value="PNDRDTASEI"/>
</dbReference>
<accession>K9WKJ6</accession>
<evidence type="ECO:0000259" key="5">
    <source>
        <dbReference type="Pfam" id="PF02852"/>
    </source>
</evidence>
<dbReference type="Gene3D" id="3.50.50.60">
    <property type="entry name" value="FAD/NAD(P)-binding domain"/>
    <property type="match status" value="2"/>
</dbReference>
<proteinExistence type="inferred from homology"/>
<dbReference type="Gene3D" id="3.30.390.30">
    <property type="match status" value="1"/>
</dbReference>
<dbReference type="InterPro" id="IPR036188">
    <property type="entry name" value="FAD/NAD-bd_sf"/>
</dbReference>
<feature type="binding site" evidence="4">
    <location>
        <begin position="207"/>
        <end position="214"/>
    </location>
    <ligand>
        <name>NAD(+)</name>
        <dbReference type="ChEBI" id="CHEBI:57540"/>
    </ligand>
</feature>
<feature type="binding site" evidence="4">
    <location>
        <position position="124"/>
    </location>
    <ligand>
        <name>FAD</name>
        <dbReference type="ChEBI" id="CHEBI:57692"/>
    </ligand>
</feature>
<reference evidence="7 8" key="1">
    <citation type="submission" date="2012-06" db="EMBL/GenBank/DDBJ databases">
        <title>Finished chromosome of genome of Microcoleus sp. PCC 7113.</title>
        <authorList>
            <consortium name="US DOE Joint Genome Institute"/>
            <person name="Gugger M."/>
            <person name="Coursin T."/>
            <person name="Rippka R."/>
            <person name="Tandeau De Marsac N."/>
            <person name="Huntemann M."/>
            <person name="Wei C.-L."/>
            <person name="Han J."/>
            <person name="Detter J.C."/>
            <person name="Han C."/>
            <person name="Tapia R."/>
            <person name="Chen A."/>
            <person name="Kyrpides N."/>
            <person name="Mavromatis K."/>
            <person name="Markowitz V."/>
            <person name="Szeto E."/>
            <person name="Ivanova N."/>
            <person name="Pagani I."/>
            <person name="Pati A."/>
            <person name="Goodwin L."/>
            <person name="Nordberg H.P."/>
            <person name="Cantor M.N."/>
            <person name="Hua S.X."/>
            <person name="Woyke T."/>
            <person name="Kerfeld C.A."/>
        </authorList>
    </citation>
    <scope>NUCLEOTIDE SEQUENCE [LARGE SCALE GENOMIC DNA]</scope>
    <source>
        <strain evidence="7 8">PCC 7113</strain>
    </source>
</reference>
<gene>
    <name evidence="7" type="ORF">Mic7113_4663</name>
</gene>
<dbReference type="AlphaFoldDB" id="K9WKJ6"/>
<dbReference type="InterPro" id="IPR001100">
    <property type="entry name" value="Pyr_nuc-diS_OxRdtase"/>
</dbReference>
<dbReference type="PANTHER" id="PTHR43014:SF2">
    <property type="entry name" value="MERCURIC REDUCTASE"/>
    <property type="match status" value="1"/>
</dbReference>
<organism evidence="7 8">
    <name type="scientific">Allocoleopsis franciscana PCC 7113</name>
    <dbReference type="NCBI Taxonomy" id="1173027"/>
    <lineage>
        <taxon>Bacteria</taxon>
        <taxon>Bacillati</taxon>
        <taxon>Cyanobacteriota</taxon>
        <taxon>Cyanophyceae</taxon>
        <taxon>Coleofasciculales</taxon>
        <taxon>Coleofasciculaceae</taxon>
        <taxon>Allocoleopsis</taxon>
        <taxon>Allocoleopsis franciscana</taxon>
    </lineage>
</organism>